<sequence>MLQFAPAIVRDLDVVEFPRPILTCRLHDSWDFLKLKVPRRDGDQVAGPSRDGVDVTIEGQIGSLSGELKLSEAEMLSAVEELRAALHVADEEGFALALFQDDEGGRRYFQQCLTTRFDVDFSNPRIYSYAASIHASDPVLYGG</sequence>
<organism evidence="1 2">
    <name type="scientific">Planctomicrobium piriforme</name>
    <dbReference type="NCBI Taxonomy" id="1576369"/>
    <lineage>
        <taxon>Bacteria</taxon>
        <taxon>Pseudomonadati</taxon>
        <taxon>Planctomycetota</taxon>
        <taxon>Planctomycetia</taxon>
        <taxon>Planctomycetales</taxon>
        <taxon>Planctomycetaceae</taxon>
        <taxon>Planctomicrobium</taxon>
    </lineage>
</organism>
<protein>
    <submittedName>
        <fullName evidence="1">Uncharacterized protein</fullName>
    </submittedName>
</protein>
<dbReference type="STRING" id="1576369.SAMN05421753_10246"/>
<keyword evidence="2" id="KW-1185">Reference proteome</keyword>
<dbReference type="AlphaFoldDB" id="A0A1I3C1V1"/>
<dbReference type="Proteomes" id="UP000199518">
    <property type="component" value="Unassembled WGS sequence"/>
</dbReference>
<accession>A0A1I3C1V1</accession>
<reference evidence="2" key="1">
    <citation type="submission" date="2016-10" db="EMBL/GenBank/DDBJ databases">
        <authorList>
            <person name="Varghese N."/>
            <person name="Submissions S."/>
        </authorList>
    </citation>
    <scope>NUCLEOTIDE SEQUENCE [LARGE SCALE GENOMIC DNA]</scope>
    <source>
        <strain evidence="2">DSM 26348</strain>
    </source>
</reference>
<name>A0A1I3C1V1_9PLAN</name>
<dbReference type="RefSeq" id="WP_092047752.1">
    <property type="nucleotide sequence ID" value="NZ_FOQD01000002.1"/>
</dbReference>
<dbReference type="OrthoDB" id="213415at2"/>
<evidence type="ECO:0000313" key="1">
    <source>
        <dbReference type="EMBL" id="SFH68430.1"/>
    </source>
</evidence>
<proteinExistence type="predicted"/>
<gene>
    <name evidence="1" type="ORF">SAMN05421753_10246</name>
</gene>
<evidence type="ECO:0000313" key="2">
    <source>
        <dbReference type="Proteomes" id="UP000199518"/>
    </source>
</evidence>
<dbReference type="EMBL" id="FOQD01000002">
    <property type="protein sequence ID" value="SFH68430.1"/>
    <property type="molecule type" value="Genomic_DNA"/>
</dbReference>